<accession>A0A2T5P6I6</accession>
<gene>
    <name evidence="1" type="ORF">DBO85_13560</name>
</gene>
<dbReference type="SUPFAM" id="SSF52540">
    <property type="entry name" value="P-loop containing nucleoside triphosphate hydrolases"/>
    <property type="match status" value="1"/>
</dbReference>
<organism evidence="1 2">
    <name type="scientific">Pseudomonas mangrovi</name>
    <dbReference type="NCBI Taxonomy" id="2161748"/>
    <lineage>
        <taxon>Bacteria</taxon>
        <taxon>Pseudomonadati</taxon>
        <taxon>Pseudomonadota</taxon>
        <taxon>Gammaproteobacteria</taxon>
        <taxon>Pseudomonadales</taxon>
        <taxon>Pseudomonadaceae</taxon>
        <taxon>Pseudomonas</taxon>
    </lineage>
</organism>
<dbReference type="NCBIfam" id="NF041583">
    <property type="entry name" value="SOS_SulA_aeru"/>
    <property type="match status" value="1"/>
</dbReference>
<keyword evidence="2" id="KW-1185">Reference proteome</keyword>
<reference evidence="1 2" key="1">
    <citation type="submission" date="2018-04" db="EMBL/GenBank/DDBJ databases">
        <title>Pseudomonas sp. nov., isolated from mangrove soil.</title>
        <authorList>
            <person name="Chen C."/>
        </authorList>
    </citation>
    <scope>NUCLEOTIDE SEQUENCE [LARGE SCALE GENOMIC DNA]</scope>
    <source>
        <strain evidence="1 2">TC-11</strain>
    </source>
</reference>
<dbReference type="Gene3D" id="3.40.50.300">
    <property type="entry name" value="P-loop containing nucleotide triphosphate hydrolases"/>
    <property type="match status" value="1"/>
</dbReference>
<dbReference type="OrthoDB" id="7027674at2"/>
<dbReference type="InterPro" id="IPR004596">
    <property type="entry name" value="Cell_div_suppressor_SulA"/>
</dbReference>
<proteinExistence type="predicted"/>
<evidence type="ECO:0000313" key="1">
    <source>
        <dbReference type="EMBL" id="PTU73362.1"/>
    </source>
</evidence>
<protein>
    <submittedName>
        <fullName evidence="1">CDP-glycerol--UDP-pyrophosphoryl-N-acetylglucosaminyl-N-acetylmannosamine glycerophosphotransferase</fullName>
    </submittedName>
</protein>
<dbReference type="GO" id="GO:0009432">
    <property type="term" value="P:SOS response"/>
    <property type="evidence" value="ECO:0007669"/>
    <property type="project" value="InterPro"/>
</dbReference>
<dbReference type="GO" id="GO:0051782">
    <property type="term" value="P:negative regulation of cell division"/>
    <property type="evidence" value="ECO:0007669"/>
    <property type="project" value="InterPro"/>
</dbReference>
<dbReference type="InterPro" id="IPR027417">
    <property type="entry name" value="P-loop_NTPase"/>
</dbReference>
<dbReference type="Proteomes" id="UP000244064">
    <property type="component" value="Unassembled WGS sequence"/>
</dbReference>
<dbReference type="EMBL" id="QASN01000020">
    <property type="protein sequence ID" value="PTU73362.1"/>
    <property type="molecule type" value="Genomic_DNA"/>
</dbReference>
<dbReference type="AlphaFoldDB" id="A0A2T5P6I6"/>
<name>A0A2T5P6I6_9PSED</name>
<evidence type="ECO:0000313" key="2">
    <source>
        <dbReference type="Proteomes" id="UP000244064"/>
    </source>
</evidence>
<dbReference type="RefSeq" id="WP_108107807.1">
    <property type="nucleotide sequence ID" value="NZ_QASN01000020.1"/>
</dbReference>
<dbReference type="GO" id="GO:0016740">
    <property type="term" value="F:transferase activity"/>
    <property type="evidence" value="ECO:0007669"/>
    <property type="project" value="UniProtKB-KW"/>
</dbReference>
<comment type="caution">
    <text evidence="1">The sequence shown here is derived from an EMBL/GenBank/DDBJ whole genome shotgun (WGS) entry which is preliminary data.</text>
</comment>
<dbReference type="Pfam" id="PF03846">
    <property type="entry name" value="SulA"/>
    <property type="match status" value="1"/>
</dbReference>
<sequence>MHFPQPASRTQIPLFDAFLNQPAALSPPCDRQLQEQYLSELSLSAARGNRLQLLGSILRDLSQIEDQRWLSMVAAPAAITHEWLRRAGIHRERILLLQPRTGQSELELACEALRLGRSHTVISWLPSAQVSRQRLLAAARQGESQSLNIVLG</sequence>
<keyword evidence="1" id="KW-0808">Transferase</keyword>